<feature type="transmembrane region" description="Helical" evidence="1">
    <location>
        <begin position="46"/>
        <end position="64"/>
    </location>
</feature>
<dbReference type="KEGG" id="vgu:HYG85_07250"/>
<keyword evidence="1" id="KW-0812">Transmembrane</keyword>
<dbReference type="AlphaFoldDB" id="A0A8J8SBJ0"/>
<feature type="transmembrane region" description="Helical" evidence="1">
    <location>
        <begin position="18"/>
        <end position="40"/>
    </location>
</feature>
<name>A0A8J8SBJ0_9FIRM</name>
<keyword evidence="1" id="KW-0472">Membrane</keyword>
<gene>
    <name evidence="2" type="ORF">HYG85_07250</name>
</gene>
<feature type="transmembrane region" description="Helical" evidence="1">
    <location>
        <begin position="85"/>
        <end position="104"/>
    </location>
</feature>
<keyword evidence="1" id="KW-1133">Transmembrane helix</keyword>
<accession>A0A8J8SBJ0</accession>
<sequence length="187" mass="21865">MKDQNFNKNLDNKKAQGLLLLIMGLGVGIIYTIIFIKALSEMNEKIGLISFSIFAYSIFVLQIIGGIRTLSKTYTVKQKEKIKKWIFFSTIIIIVVVSISMWIISQFKSTVSIEITSINQFKIRQIKFKDYIYLEDKELNCDKESSNILRCYKAVPKDNVKYIITYQYYEFNPKKGKVIKVEEIRKE</sequence>
<evidence type="ECO:0000256" key="1">
    <source>
        <dbReference type="SAM" id="Phobius"/>
    </source>
</evidence>
<protein>
    <submittedName>
        <fullName evidence="2">Uncharacterized protein</fullName>
    </submittedName>
</protein>
<reference evidence="2 3" key="1">
    <citation type="submission" date="2020-07" db="EMBL/GenBank/DDBJ databases">
        <title>Vallitalea guaymasensis genome.</title>
        <authorList>
            <person name="Postec A."/>
        </authorList>
    </citation>
    <scope>NUCLEOTIDE SEQUENCE [LARGE SCALE GENOMIC DNA]</scope>
    <source>
        <strain evidence="2 3">Ra1766G1</strain>
    </source>
</reference>
<dbReference type="RefSeq" id="WP_212692930.1">
    <property type="nucleotide sequence ID" value="NZ_CP058561.1"/>
</dbReference>
<proteinExistence type="predicted"/>
<evidence type="ECO:0000313" key="3">
    <source>
        <dbReference type="Proteomes" id="UP000677305"/>
    </source>
</evidence>
<organism evidence="2 3">
    <name type="scientific">Vallitalea guaymasensis</name>
    <dbReference type="NCBI Taxonomy" id="1185412"/>
    <lineage>
        <taxon>Bacteria</taxon>
        <taxon>Bacillati</taxon>
        <taxon>Bacillota</taxon>
        <taxon>Clostridia</taxon>
        <taxon>Lachnospirales</taxon>
        <taxon>Vallitaleaceae</taxon>
        <taxon>Vallitalea</taxon>
    </lineage>
</organism>
<keyword evidence="3" id="KW-1185">Reference proteome</keyword>
<dbReference type="Proteomes" id="UP000677305">
    <property type="component" value="Chromosome"/>
</dbReference>
<dbReference type="EMBL" id="CP058561">
    <property type="protein sequence ID" value="QUH28719.1"/>
    <property type="molecule type" value="Genomic_DNA"/>
</dbReference>
<evidence type="ECO:0000313" key="2">
    <source>
        <dbReference type="EMBL" id="QUH28719.1"/>
    </source>
</evidence>